<dbReference type="CDD" id="cd07067">
    <property type="entry name" value="HP_PGM_like"/>
    <property type="match status" value="1"/>
</dbReference>
<evidence type="ECO:0000313" key="4">
    <source>
        <dbReference type="Proteomes" id="UP000092213"/>
    </source>
</evidence>
<dbReference type="RefSeq" id="WP_066668631.1">
    <property type="nucleotide sequence ID" value="NZ_CP016171.1"/>
</dbReference>
<evidence type="ECO:0000313" key="3">
    <source>
        <dbReference type="EMBL" id="ANN71024.1"/>
    </source>
</evidence>
<organism evidence="3 4">
    <name type="scientific">Bordetella bronchialis</name>
    <dbReference type="NCBI Taxonomy" id="463025"/>
    <lineage>
        <taxon>Bacteria</taxon>
        <taxon>Pseudomonadati</taxon>
        <taxon>Pseudomonadota</taxon>
        <taxon>Betaproteobacteria</taxon>
        <taxon>Burkholderiales</taxon>
        <taxon>Alcaligenaceae</taxon>
        <taxon>Bordetella</taxon>
    </lineage>
</organism>
<dbReference type="STRING" id="463025.BAU08_06465"/>
<dbReference type="InterPro" id="IPR029033">
    <property type="entry name" value="His_PPase_superfam"/>
</dbReference>
<dbReference type="SMART" id="SM00855">
    <property type="entry name" value="PGAM"/>
    <property type="match status" value="1"/>
</dbReference>
<evidence type="ECO:0000256" key="1">
    <source>
        <dbReference type="PIRSR" id="PIRSR613078-1"/>
    </source>
</evidence>
<feature type="binding site" evidence="2">
    <location>
        <begin position="86"/>
        <end position="89"/>
    </location>
    <ligand>
        <name>substrate</name>
    </ligand>
</feature>
<feature type="active site" description="Tele-phosphohistidine intermediate" evidence="1">
    <location>
        <position position="9"/>
    </location>
</feature>
<dbReference type="PROSITE" id="PS00175">
    <property type="entry name" value="PG_MUTASE"/>
    <property type="match status" value="1"/>
</dbReference>
<dbReference type="EMBL" id="CP016171">
    <property type="protein sequence ID" value="ANN71024.1"/>
    <property type="molecule type" value="Genomic_DNA"/>
</dbReference>
<dbReference type="Proteomes" id="UP000092213">
    <property type="component" value="Chromosome"/>
</dbReference>
<sequence>MTEIWLIRHGETDWNRARRLQGWQDTPLNAHGRNQAQRLAERLHHEARNGPFDALYSSDLQRTLQTAEPAAARLELRVRPEPGLRERCYGVLEGVTMDRLDIEQPQAAAAWKSREPDRILDGGETLRQFHNRIVATIDDIAQRHQDERVLVFTHGGVLDIVWRHAHGIPLTRPRDAALLNAGVNRVAIENRRWQVMGWGDVAHIATLAKDDVV</sequence>
<feature type="active site" description="Proton donor/acceptor" evidence="1">
    <location>
        <position position="86"/>
    </location>
</feature>
<reference evidence="3 4" key="1">
    <citation type="submission" date="2016-06" db="EMBL/GenBank/DDBJ databases">
        <title>Complete genome sequences of Bordetella bronchialis and Bordetella flabilis.</title>
        <authorList>
            <person name="LiPuma J.J."/>
            <person name="Spilker T."/>
        </authorList>
    </citation>
    <scope>NUCLEOTIDE SEQUENCE [LARGE SCALE GENOMIC DNA]</scope>
    <source>
        <strain evidence="3 4">AU17976</strain>
    </source>
</reference>
<dbReference type="GO" id="GO:0005829">
    <property type="term" value="C:cytosol"/>
    <property type="evidence" value="ECO:0007669"/>
    <property type="project" value="TreeGrafter"/>
</dbReference>
<feature type="binding site" evidence="2">
    <location>
        <begin position="8"/>
        <end position="15"/>
    </location>
    <ligand>
        <name>substrate</name>
    </ligand>
</feature>
<dbReference type="Pfam" id="PF00300">
    <property type="entry name" value="His_Phos_1"/>
    <property type="match status" value="1"/>
</dbReference>
<dbReference type="Gene3D" id="3.40.50.1240">
    <property type="entry name" value="Phosphoglycerate mutase-like"/>
    <property type="match status" value="1"/>
</dbReference>
<dbReference type="InterPro" id="IPR001345">
    <property type="entry name" value="PG/BPGM_mutase_AS"/>
</dbReference>
<proteinExistence type="predicted"/>
<dbReference type="InterPro" id="IPR013078">
    <property type="entry name" value="His_Pase_superF_clade-1"/>
</dbReference>
<name>A0A193FVG3_9BORD</name>
<dbReference type="PANTHER" id="PTHR48100:SF44">
    <property type="entry name" value="PHOSPHATASE C1620.13-RELATED"/>
    <property type="match status" value="1"/>
</dbReference>
<dbReference type="SUPFAM" id="SSF53254">
    <property type="entry name" value="Phosphoglycerate mutase-like"/>
    <property type="match status" value="1"/>
</dbReference>
<dbReference type="AlphaFoldDB" id="A0A193FVG3"/>
<dbReference type="GO" id="GO:0016791">
    <property type="term" value="F:phosphatase activity"/>
    <property type="evidence" value="ECO:0007669"/>
    <property type="project" value="TreeGrafter"/>
</dbReference>
<accession>A0A193FVG3</accession>
<feature type="binding site" evidence="2">
    <location>
        <position position="62"/>
    </location>
    <ligand>
        <name>substrate</name>
    </ligand>
</feature>
<dbReference type="InterPro" id="IPR050275">
    <property type="entry name" value="PGM_Phosphatase"/>
</dbReference>
<protein>
    <submittedName>
        <fullName evidence="3">Phosphoglycerate mutase</fullName>
    </submittedName>
</protein>
<gene>
    <name evidence="3" type="ORF">BAU08_06465</name>
</gene>
<dbReference type="PANTHER" id="PTHR48100">
    <property type="entry name" value="BROAD-SPECIFICITY PHOSPHATASE YOR283W-RELATED"/>
    <property type="match status" value="1"/>
</dbReference>
<evidence type="ECO:0000256" key="2">
    <source>
        <dbReference type="PIRSR" id="PIRSR613078-2"/>
    </source>
</evidence>